<feature type="region of interest" description="Disordered" evidence="2">
    <location>
        <begin position="105"/>
        <end position="127"/>
    </location>
</feature>
<keyword evidence="3" id="KW-1185">Reference proteome</keyword>
<dbReference type="CTD" id="57577"/>
<dbReference type="InterPro" id="IPR052270">
    <property type="entry name" value="CACF_protein"/>
</dbReference>
<protein>
    <submittedName>
        <fullName evidence="4">Coiled-coil domain-containing protein 191</fullName>
    </submittedName>
</protein>
<dbReference type="PANTHER" id="PTHR22028:SF5">
    <property type="entry name" value="COILED-COIL DOMAIN-CONTAINING PROTEIN 191"/>
    <property type="match status" value="1"/>
</dbReference>
<feature type="region of interest" description="Disordered" evidence="2">
    <location>
        <begin position="49"/>
        <end position="76"/>
    </location>
</feature>
<feature type="compositionally biased region" description="Basic and acidic residues" evidence="2">
    <location>
        <begin position="645"/>
        <end position="711"/>
    </location>
</feature>
<evidence type="ECO:0000256" key="1">
    <source>
        <dbReference type="SAM" id="Coils"/>
    </source>
</evidence>
<feature type="compositionally biased region" description="Low complexity" evidence="2">
    <location>
        <begin position="530"/>
        <end position="543"/>
    </location>
</feature>
<feature type="compositionally biased region" description="Basic and acidic residues" evidence="2">
    <location>
        <begin position="107"/>
        <end position="116"/>
    </location>
</feature>
<feature type="compositionally biased region" description="Basic and acidic residues" evidence="2">
    <location>
        <begin position="601"/>
        <end position="620"/>
    </location>
</feature>
<feature type="compositionally biased region" description="Basic and acidic residues" evidence="2">
    <location>
        <begin position="215"/>
        <end position="237"/>
    </location>
</feature>
<feature type="region of interest" description="Disordered" evidence="2">
    <location>
        <begin position="520"/>
        <end position="546"/>
    </location>
</feature>
<organism evidence="3 4">
    <name type="scientific">Notothenia coriiceps</name>
    <name type="common">black rockcod</name>
    <dbReference type="NCBI Taxonomy" id="8208"/>
    <lineage>
        <taxon>Eukaryota</taxon>
        <taxon>Metazoa</taxon>
        <taxon>Chordata</taxon>
        <taxon>Craniata</taxon>
        <taxon>Vertebrata</taxon>
        <taxon>Euteleostomi</taxon>
        <taxon>Actinopterygii</taxon>
        <taxon>Neopterygii</taxon>
        <taxon>Teleostei</taxon>
        <taxon>Neoteleostei</taxon>
        <taxon>Acanthomorphata</taxon>
        <taxon>Eupercaria</taxon>
        <taxon>Perciformes</taxon>
        <taxon>Notothenioidei</taxon>
        <taxon>Nototheniidae</taxon>
        <taxon>Notothenia</taxon>
    </lineage>
</organism>
<name>A0A6I9PJ26_9TELE</name>
<feature type="region of interest" description="Disordered" evidence="2">
    <location>
        <begin position="200"/>
        <end position="237"/>
    </location>
</feature>
<dbReference type="PANTHER" id="PTHR22028">
    <property type="entry name" value="SFI1 SPINDLE BODY DOMAIN-CONTAINING PROTEIN-RELATED"/>
    <property type="match status" value="1"/>
</dbReference>
<dbReference type="OrthoDB" id="6256972at2759"/>
<proteinExistence type="predicted"/>
<sequence>MTSPGPNPHLFRWRRLGESKTADKMHAKIDDIDQWRKRVEAASEFAVSEVFSHKKPHSGKKSRVESLQSSEQLRDHDDAYSEAQALLADWLNSKLRVELEVEEDDDLRCSGERRSPDSSPPAALNHSNFDDLYNCLAEEDEHSAVNSFLQDLMEQELLDSEVMEELVLDVGQTRKKCRNPIVSMEARQLQVRENRARREAERLRQQREGQALQESRGEARRRERGEEARRRQQEEKLQQEMVRLRRQREERRGLEQLVRQRERVRVEGQRGAESLQPAPPLPTKQLLHDTERRYQEKKIQAMIDMRSLKVGTCAVGGSLHMSHCDLQPVMLWFQCLQRHFSGWYSVVLDRRLRLGKVTALCDWKRQLRAWRAWRAVLWAGKHQREVTRTEEDLRAQNRQCQQAVESDRRRLLWRCLNDWQLWCRMEKEKRELLAQQQETRSKMAALINAASTGKLKAKESPTFQPIMEPQAEHKQPGITEEDGHPRSKTLAPDVSSIHRNQTPVGVVVQPAQPWQVTRRHAAPSASELHGSFSGSKSAAASGSRFENRHAVQQQIISQQRRLLKEQQEQISRLRDEQSAAGLELEMEKTAQLTQLVMTAESRPKSNHSEPTEQRTLRTAEEPASLSSKKAVSRQQTRPCQIITAMEERARQREERRKDIEELRRKKEDDKLAEMKAAEQQRQREEEEEKRHAAERKRDERRQEREREEEKQRQLKRQQELLSIARQHYLKNLLLRRGLAPWKRFIQLQRANIKLADTHHNLSLLRRSTLCWQQSAKESSSQKGARADRLQRHFLLRRSLSRWKRVCIFTHTHAHSYSIRIAASPPSAGDLEYHLFLISSSRSITQSCFKEPGLLKKAWCVFQLMDWRMIQEERAERFHRARTQRRFLLALLDHVTQERLLQRDRQEHNDRRVLRRCLQAWRQLPCLQRRERLREERREKLGRRVAAILPDFCSHPP</sequence>
<dbReference type="RefSeq" id="XP_010788202.1">
    <property type="nucleotide sequence ID" value="XM_010789900.1"/>
</dbReference>
<feature type="coiled-coil region" evidence="1">
    <location>
        <begin position="556"/>
        <end position="583"/>
    </location>
</feature>
<feature type="region of interest" description="Disordered" evidence="2">
    <location>
        <begin position="466"/>
        <end position="505"/>
    </location>
</feature>
<keyword evidence="1" id="KW-0175">Coiled coil</keyword>
<evidence type="ECO:0000256" key="2">
    <source>
        <dbReference type="SAM" id="MobiDB-lite"/>
    </source>
</evidence>
<feature type="region of interest" description="Disordered" evidence="2">
    <location>
        <begin position="598"/>
        <end position="711"/>
    </location>
</feature>
<reference evidence="4" key="1">
    <citation type="submission" date="2025-08" db="UniProtKB">
        <authorList>
            <consortium name="RefSeq"/>
        </authorList>
    </citation>
    <scope>IDENTIFICATION</scope>
    <source>
        <tissue evidence="4">Muscle</tissue>
    </source>
</reference>
<dbReference type="Proteomes" id="UP000504611">
    <property type="component" value="Unplaced"/>
</dbReference>
<dbReference type="KEGG" id="ncc:104961585"/>
<evidence type="ECO:0000313" key="3">
    <source>
        <dbReference type="Proteomes" id="UP000504611"/>
    </source>
</evidence>
<dbReference type="AlphaFoldDB" id="A0A6I9PJ26"/>
<evidence type="ECO:0000313" key="4">
    <source>
        <dbReference type="RefSeq" id="XP_010788202.1"/>
    </source>
</evidence>
<feature type="compositionally biased region" description="Basic and acidic residues" evidence="2">
    <location>
        <begin position="470"/>
        <end position="485"/>
    </location>
</feature>
<gene>
    <name evidence="4" type="primary">ccdc191</name>
</gene>
<accession>A0A6I9PJ26</accession>
<feature type="compositionally biased region" description="Polar residues" evidence="2">
    <location>
        <begin position="624"/>
        <end position="638"/>
    </location>
</feature>